<evidence type="ECO:0000259" key="1">
    <source>
        <dbReference type="Pfam" id="PF00723"/>
    </source>
</evidence>
<keyword evidence="3" id="KW-1185">Reference proteome</keyword>
<dbReference type="OrthoDB" id="3902805at2"/>
<dbReference type="GO" id="GO:0004553">
    <property type="term" value="F:hydrolase activity, hydrolyzing O-glycosyl compounds"/>
    <property type="evidence" value="ECO:0007669"/>
    <property type="project" value="UniProtKB-ARBA"/>
</dbReference>
<proteinExistence type="predicted"/>
<dbReference type="InterPro" id="IPR011613">
    <property type="entry name" value="GH15-like"/>
</dbReference>
<keyword evidence="2" id="KW-0378">Hydrolase</keyword>
<dbReference type="EMBL" id="OCNJ01000006">
    <property type="protein sequence ID" value="SOD97163.1"/>
    <property type="molecule type" value="Genomic_DNA"/>
</dbReference>
<dbReference type="RefSeq" id="WP_097280038.1">
    <property type="nucleotide sequence ID" value="NZ_OCNJ01000006.1"/>
</dbReference>
<dbReference type="Pfam" id="PF00723">
    <property type="entry name" value="Glyco_hydro_15"/>
    <property type="match status" value="1"/>
</dbReference>
<sequence>MQYDGPHRDLVQRSVLTLKMLTYVLSGAVLAAATSSLPESMAGGRNYDYRFCWLRDAGITLRGFDDLGYEEEGAAFMDWLMHSTRLTQPQLQVCYDVYGKTDLVEWELDHLSGWRGVGPVRMGNAAAGQFQLDIYGEVVMAAYDFVLRDGKLDAFERRLLLGFGKVVCDRWQDPDAGIWELRGDYRHNTHSKLMAWVALDRLMKMCDEGTLDGPRDQYAACCEALRESIETHAWNDEVQGYTATYGSDQADASVLLMAHYGFHPADHPRMAATHAFLRRRLGCGPFLYRLEELRRHENPFVLCTFWEIGYLARAGRITEAEDLFDRVAACANDLGLFAEEIEPDTGAAMGNFPQAFSHVGLIDAALALAAKEKNEEVPE</sequence>
<dbReference type="AlphaFoldDB" id="A0A286GNP6"/>
<evidence type="ECO:0000313" key="2">
    <source>
        <dbReference type="EMBL" id="SOD97163.1"/>
    </source>
</evidence>
<accession>A0A286GNP6</accession>
<dbReference type="PANTHER" id="PTHR31616">
    <property type="entry name" value="TREHALASE"/>
    <property type="match status" value="1"/>
</dbReference>
<dbReference type="Gene3D" id="1.50.10.10">
    <property type="match status" value="1"/>
</dbReference>
<reference evidence="2 3" key="1">
    <citation type="submission" date="2017-09" db="EMBL/GenBank/DDBJ databases">
        <authorList>
            <person name="Ehlers B."/>
            <person name="Leendertz F.H."/>
        </authorList>
    </citation>
    <scope>NUCLEOTIDE SEQUENCE [LARGE SCALE GENOMIC DNA]</scope>
    <source>
        <strain evidence="2 3">USBA 140</strain>
    </source>
</reference>
<dbReference type="InterPro" id="IPR012341">
    <property type="entry name" value="6hp_glycosidase-like_sf"/>
</dbReference>
<dbReference type="PANTHER" id="PTHR31616:SF0">
    <property type="entry name" value="GLUCAN 1,4-ALPHA-GLUCOSIDASE"/>
    <property type="match status" value="1"/>
</dbReference>
<evidence type="ECO:0000313" key="3">
    <source>
        <dbReference type="Proteomes" id="UP000219621"/>
    </source>
</evidence>
<protein>
    <submittedName>
        <fullName evidence="2">Glycosyl hydrolases family 15</fullName>
    </submittedName>
</protein>
<dbReference type="InterPro" id="IPR008928">
    <property type="entry name" value="6-hairpin_glycosidase_sf"/>
</dbReference>
<name>A0A286GNP6_9PROT</name>
<organism evidence="2 3">
    <name type="scientific">Caenispirillum bisanense</name>
    <dbReference type="NCBI Taxonomy" id="414052"/>
    <lineage>
        <taxon>Bacteria</taxon>
        <taxon>Pseudomonadati</taxon>
        <taxon>Pseudomonadota</taxon>
        <taxon>Alphaproteobacteria</taxon>
        <taxon>Rhodospirillales</taxon>
        <taxon>Novispirillaceae</taxon>
        <taxon>Caenispirillum</taxon>
    </lineage>
</organism>
<gene>
    <name evidence="2" type="ORF">SAMN05421508_106287</name>
</gene>
<dbReference type="SUPFAM" id="SSF48208">
    <property type="entry name" value="Six-hairpin glycosidases"/>
    <property type="match status" value="1"/>
</dbReference>
<feature type="domain" description="GH15-like" evidence="1">
    <location>
        <begin position="5"/>
        <end position="365"/>
    </location>
</feature>
<dbReference type="GO" id="GO:0005975">
    <property type="term" value="P:carbohydrate metabolic process"/>
    <property type="evidence" value="ECO:0007669"/>
    <property type="project" value="InterPro"/>
</dbReference>
<dbReference type="Proteomes" id="UP000219621">
    <property type="component" value="Unassembled WGS sequence"/>
</dbReference>